<dbReference type="Pfam" id="PF16054">
    <property type="entry name" value="TMEM72"/>
    <property type="match status" value="1"/>
</dbReference>
<keyword evidence="1" id="KW-0812">Transmembrane</keyword>
<keyword evidence="3" id="KW-1185">Reference proteome</keyword>
<dbReference type="PANTHER" id="PTHR28474">
    <property type="entry name" value="TRANSMEMBRANE PROTEIN 72"/>
    <property type="match status" value="1"/>
</dbReference>
<evidence type="ECO:0000313" key="3">
    <source>
        <dbReference type="Proteomes" id="UP001152320"/>
    </source>
</evidence>
<organism evidence="2 3">
    <name type="scientific">Holothuria leucospilota</name>
    <name type="common">Black long sea cucumber</name>
    <name type="synonym">Mertensiothuria leucospilota</name>
    <dbReference type="NCBI Taxonomy" id="206669"/>
    <lineage>
        <taxon>Eukaryota</taxon>
        <taxon>Metazoa</taxon>
        <taxon>Echinodermata</taxon>
        <taxon>Eleutherozoa</taxon>
        <taxon>Echinozoa</taxon>
        <taxon>Holothuroidea</taxon>
        <taxon>Aspidochirotacea</taxon>
        <taxon>Aspidochirotida</taxon>
        <taxon>Holothuriidae</taxon>
        <taxon>Holothuria</taxon>
    </lineage>
</organism>
<keyword evidence="1" id="KW-1133">Transmembrane helix</keyword>
<protein>
    <submittedName>
        <fullName evidence="2">Uncharacterized protein</fullName>
    </submittedName>
</protein>
<sequence length="167" mass="18885">MADEEIETKTYSGKLPYCRPYICLPILWGSTSGLVLAIVGVYDLFKADDHVVTGIFLLSVGLVVLCLEIFSLLSLTFLRKVHCCLKYISLIGWLETWKRGLVYTLVGIFCFLAVLRTKYSIVCGISMVLAGSLYILKTCRARRLKASTKTDRRILTEDFQEEQNLDV</sequence>
<evidence type="ECO:0000313" key="2">
    <source>
        <dbReference type="EMBL" id="KAJ8045381.1"/>
    </source>
</evidence>
<dbReference type="PANTHER" id="PTHR28474:SF1">
    <property type="entry name" value="TRANSMEMBRANE PROTEIN 72"/>
    <property type="match status" value="1"/>
</dbReference>
<dbReference type="OrthoDB" id="10069635at2759"/>
<name>A0A9Q1CI57_HOLLE</name>
<comment type="caution">
    <text evidence="2">The sequence shown here is derived from an EMBL/GenBank/DDBJ whole genome shotgun (WGS) entry which is preliminary data.</text>
</comment>
<feature type="transmembrane region" description="Helical" evidence="1">
    <location>
        <begin position="54"/>
        <end position="78"/>
    </location>
</feature>
<feature type="transmembrane region" description="Helical" evidence="1">
    <location>
        <begin position="119"/>
        <end position="136"/>
    </location>
</feature>
<evidence type="ECO:0000256" key="1">
    <source>
        <dbReference type="SAM" id="Phobius"/>
    </source>
</evidence>
<dbReference type="EMBL" id="JAIZAY010000003">
    <property type="protein sequence ID" value="KAJ8045381.1"/>
    <property type="molecule type" value="Genomic_DNA"/>
</dbReference>
<dbReference type="InterPro" id="IPR032055">
    <property type="entry name" value="TMEM72"/>
</dbReference>
<accession>A0A9Q1CI57</accession>
<keyword evidence="1" id="KW-0472">Membrane</keyword>
<dbReference type="AlphaFoldDB" id="A0A9Q1CI57"/>
<gene>
    <name evidence="2" type="ORF">HOLleu_08381</name>
</gene>
<proteinExistence type="predicted"/>
<feature type="transmembrane region" description="Helical" evidence="1">
    <location>
        <begin position="21"/>
        <end position="42"/>
    </location>
</feature>
<feature type="transmembrane region" description="Helical" evidence="1">
    <location>
        <begin position="90"/>
        <end position="113"/>
    </location>
</feature>
<dbReference type="Proteomes" id="UP001152320">
    <property type="component" value="Chromosome 3"/>
</dbReference>
<reference evidence="2" key="1">
    <citation type="submission" date="2021-10" db="EMBL/GenBank/DDBJ databases">
        <title>Tropical sea cucumber genome reveals ecological adaptation and Cuvierian tubules defense mechanism.</title>
        <authorList>
            <person name="Chen T."/>
        </authorList>
    </citation>
    <scope>NUCLEOTIDE SEQUENCE</scope>
    <source>
        <strain evidence="2">Nanhai2018</strain>
        <tissue evidence="2">Muscle</tissue>
    </source>
</reference>